<proteinExistence type="inferred from homology"/>
<feature type="binding site" evidence="7 9">
    <location>
        <position position="80"/>
    </location>
    <ligand>
        <name>substrate</name>
    </ligand>
</feature>
<evidence type="ECO:0000256" key="1">
    <source>
        <dbReference type="ARBA" id="ARBA00001864"/>
    </source>
</evidence>
<comment type="function">
    <text evidence="7">Catalyzes a trans-dehydration via an enolate intermediate.</text>
</comment>
<keyword evidence="7" id="KW-0028">Amino-acid biosynthesis</keyword>
<keyword evidence="6 7" id="KW-0456">Lyase</keyword>
<evidence type="ECO:0000313" key="11">
    <source>
        <dbReference type="EMBL" id="XDK31331.1"/>
    </source>
</evidence>
<dbReference type="PANTHER" id="PTHR21272:SF3">
    <property type="entry name" value="CATABOLIC 3-DEHYDROQUINASE"/>
    <property type="match status" value="1"/>
</dbReference>
<dbReference type="RefSeq" id="WP_368652059.1">
    <property type="nucleotide sequence ID" value="NZ_CP162599.1"/>
</dbReference>
<dbReference type="GO" id="GO:0003855">
    <property type="term" value="F:3-dehydroquinate dehydratase activity"/>
    <property type="evidence" value="ECO:0007669"/>
    <property type="project" value="UniProtKB-UniRule"/>
</dbReference>
<dbReference type="GO" id="GO:0009073">
    <property type="term" value="P:aromatic amino acid family biosynthetic process"/>
    <property type="evidence" value="ECO:0007669"/>
    <property type="project" value="UniProtKB-KW"/>
</dbReference>
<protein>
    <recommendedName>
        <fullName evidence="5 7">3-dehydroquinate dehydratase</fullName>
        <shortName evidence="7">3-dehydroquinase</shortName>
        <ecNumber evidence="5 7">4.2.1.10</ecNumber>
    </recommendedName>
    <alternativeName>
        <fullName evidence="7">Type II DHQase</fullName>
    </alternativeName>
</protein>
<dbReference type="HAMAP" id="MF_00169">
    <property type="entry name" value="AroQ"/>
    <property type="match status" value="1"/>
</dbReference>
<evidence type="ECO:0000256" key="3">
    <source>
        <dbReference type="ARBA" id="ARBA00011037"/>
    </source>
</evidence>
<dbReference type="EC" id="4.2.1.10" evidence="5 7"/>
<dbReference type="GO" id="GO:0019631">
    <property type="term" value="P:quinate catabolic process"/>
    <property type="evidence" value="ECO:0007669"/>
    <property type="project" value="TreeGrafter"/>
</dbReference>
<feature type="site" description="Transition state stabilizer" evidence="7 10">
    <location>
        <position position="18"/>
    </location>
</feature>
<dbReference type="GO" id="GO:0009423">
    <property type="term" value="P:chorismate biosynthetic process"/>
    <property type="evidence" value="ECO:0007669"/>
    <property type="project" value="UniProtKB-UniRule"/>
</dbReference>
<comment type="subunit">
    <text evidence="4 7">Homododecamer.</text>
</comment>
<feature type="binding site" evidence="7 9">
    <location>
        <position position="87"/>
    </location>
    <ligand>
        <name>substrate</name>
    </ligand>
</feature>
<evidence type="ECO:0000256" key="10">
    <source>
        <dbReference type="PIRSR" id="PIRSR001399-3"/>
    </source>
</evidence>
<evidence type="ECO:0000256" key="6">
    <source>
        <dbReference type="ARBA" id="ARBA00023239"/>
    </source>
</evidence>
<dbReference type="PROSITE" id="PS01029">
    <property type="entry name" value="DEHYDROQUINASE_II"/>
    <property type="match status" value="1"/>
</dbReference>
<accession>A0AB39HM47</accession>
<dbReference type="NCBIfam" id="NF003806">
    <property type="entry name" value="PRK05395.1-3"/>
    <property type="match status" value="1"/>
</dbReference>
<dbReference type="PANTHER" id="PTHR21272">
    <property type="entry name" value="CATABOLIC 3-DEHYDROQUINASE"/>
    <property type="match status" value="1"/>
</dbReference>
<sequence>MKKILLLNGPNINRLGKREKEFYGTFTLEDIENDVGALVQKHGYELDCFQSNHEGELIDCLHKADGVYKGIIFNPAAYTHTSIALHDAIQSISTPVIEVHISNVHQREAFRHVSMTAPACHGQIVGLGALGYQLAAQAFITD</sequence>
<dbReference type="InterPro" id="IPR001874">
    <property type="entry name" value="DHquinase_II"/>
</dbReference>
<comment type="catalytic activity">
    <reaction evidence="1 7">
        <text>3-dehydroquinate = 3-dehydroshikimate + H2O</text>
        <dbReference type="Rhea" id="RHEA:21096"/>
        <dbReference type="ChEBI" id="CHEBI:15377"/>
        <dbReference type="ChEBI" id="CHEBI:16630"/>
        <dbReference type="ChEBI" id="CHEBI:32364"/>
        <dbReference type="EC" id="4.2.1.10"/>
    </reaction>
</comment>
<evidence type="ECO:0000256" key="4">
    <source>
        <dbReference type="ARBA" id="ARBA00011193"/>
    </source>
</evidence>
<name>A0AB39HM47_9BACI</name>
<evidence type="ECO:0000256" key="8">
    <source>
        <dbReference type="PIRSR" id="PIRSR001399-1"/>
    </source>
</evidence>
<dbReference type="Pfam" id="PF01220">
    <property type="entry name" value="DHquinase_II"/>
    <property type="match status" value="1"/>
</dbReference>
<keyword evidence="7" id="KW-0057">Aromatic amino acid biosynthesis</keyword>
<comment type="similarity">
    <text evidence="3 7">Belongs to the type-II 3-dehydroquinase family.</text>
</comment>
<dbReference type="Gene3D" id="3.40.50.9100">
    <property type="entry name" value="Dehydroquinase, class II"/>
    <property type="match status" value="1"/>
</dbReference>
<feature type="binding site" evidence="7 9">
    <location>
        <begin position="101"/>
        <end position="102"/>
    </location>
    <ligand>
        <name>substrate</name>
    </ligand>
</feature>
<dbReference type="AlphaFoldDB" id="A0AB39HM47"/>
<feature type="binding site" evidence="7 9">
    <location>
        <position position="111"/>
    </location>
    <ligand>
        <name>substrate</name>
    </ligand>
</feature>
<gene>
    <name evidence="7 11" type="primary">aroQ</name>
    <name evidence="11" type="ORF">AB4Y30_09800</name>
</gene>
<dbReference type="PIRSF" id="PIRSF001399">
    <property type="entry name" value="DHquinase_II"/>
    <property type="match status" value="1"/>
</dbReference>
<feature type="active site" description="Proton acceptor" evidence="7 8">
    <location>
        <position position="23"/>
    </location>
</feature>
<dbReference type="InterPro" id="IPR018509">
    <property type="entry name" value="DHquinase_II_CS"/>
</dbReference>
<dbReference type="InterPro" id="IPR036441">
    <property type="entry name" value="DHquinase_II_sf"/>
</dbReference>
<dbReference type="NCBIfam" id="NF003805">
    <property type="entry name" value="PRK05395.1-2"/>
    <property type="match status" value="1"/>
</dbReference>
<reference evidence="11" key="1">
    <citation type="submission" date="2024-07" db="EMBL/GenBank/DDBJ databases">
        <title>Halotolerant mesophilic bacterium Ornithinibacillus sp. 4-3, sp. nov., isolated from soil.</title>
        <authorList>
            <person name="Sidarenka A.V."/>
            <person name="Guliayeva D.E."/>
            <person name="Leanovich S.I."/>
            <person name="Hileuskaya K.S."/>
            <person name="Akhremchuk A.E."/>
            <person name="Sikolenko M.A."/>
            <person name="Valentovich L.N."/>
        </authorList>
    </citation>
    <scope>NUCLEOTIDE SEQUENCE</scope>
    <source>
        <strain evidence="11">4-3</strain>
    </source>
</reference>
<evidence type="ECO:0000256" key="2">
    <source>
        <dbReference type="ARBA" id="ARBA00004902"/>
    </source>
</evidence>
<feature type="binding site" evidence="7 9">
    <location>
        <position position="74"/>
    </location>
    <ligand>
        <name>substrate</name>
    </ligand>
</feature>
<dbReference type="CDD" id="cd00466">
    <property type="entry name" value="DHQase_II"/>
    <property type="match status" value="1"/>
</dbReference>
<evidence type="ECO:0000256" key="9">
    <source>
        <dbReference type="PIRSR" id="PIRSR001399-2"/>
    </source>
</evidence>
<dbReference type="SUPFAM" id="SSF52304">
    <property type="entry name" value="Type II 3-dehydroquinate dehydratase"/>
    <property type="match status" value="1"/>
</dbReference>
<feature type="active site" description="Proton donor" evidence="7 8">
    <location>
        <position position="100"/>
    </location>
</feature>
<comment type="pathway">
    <text evidence="2 7">Metabolic intermediate biosynthesis; chorismate biosynthesis; chorismate from D-erythrose 4-phosphate and phosphoenolpyruvate: step 3/7.</text>
</comment>
<dbReference type="NCBIfam" id="NF003807">
    <property type="entry name" value="PRK05395.1-4"/>
    <property type="match status" value="1"/>
</dbReference>
<evidence type="ECO:0000256" key="7">
    <source>
        <dbReference type="HAMAP-Rule" id="MF_00169"/>
    </source>
</evidence>
<evidence type="ECO:0000256" key="5">
    <source>
        <dbReference type="ARBA" id="ARBA00012060"/>
    </source>
</evidence>
<dbReference type="GO" id="GO:0008652">
    <property type="term" value="P:amino acid biosynthetic process"/>
    <property type="evidence" value="ECO:0007669"/>
    <property type="project" value="UniProtKB-KW"/>
</dbReference>
<dbReference type="EMBL" id="CP162599">
    <property type="protein sequence ID" value="XDK31331.1"/>
    <property type="molecule type" value="Genomic_DNA"/>
</dbReference>
<organism evidence="11">
    <name type="scientific">Ornithinibacillus sp. 4-3</name>
    <dbReference type="NCBI Taxonomy" id="3231488"/>
    <lineage>
        <taxon>Bacteria</taxon>
        <taxon>Bacillati</taxon>
        <taxon>Bacillota</taxon>
        <taxon>Bacilli</taxon>
        <taxon>Bacillales</taxon>
        <taxon>Bacillaceae</taxon>
        <taxon>Ornithinibacillus</taxon>
    </lineage>
</organism>
<dbReference type="NCBIfam" id="TIGR01088">
    <property type="entry name" value="aroQ"/>
    <property type="match status" value="1"/>
</dbReference>